<dbReference type="Proteomes" id="UP000238362">
    <property type="component" value="Unassembled WGS sequence"/>
</dbReference>
<evidence type="ECO:0000259" key="9">
    <source>
        <dbReference type="PROSITE" id="PS50850"/>
    </source>
</evidence>
<dbReference type="PRINTS" id="PR01036">
    <property type="entry name" value="TCRTETB"/>
</dbReference>
<evidence type="ECO:0000256" key="4">
    <source>
        <dbReference type="ARBA" id="ARBA00022692"/>
    </source>
</evidence>
<comment type="caution">
    <text evidence="10">The sequence shown here is derived from an EMBL/GenBank/DDBJ whole genome shotgun (WGS) entry which is preliminary data.</text>
</comment>
<dbReference type="CDD" id="cd17321">
    <property type="entry name" value="MFS_MMR_MDR_like"/>
    <property type="match status" value="1"/>
</dbReference>
<feature type="transmembrane region" description="Helical" evidence="8">
    <location>
        <begin position="294"/>
        <end position="313"/>
    </location>
</feature>
<keyword evidence="11" id="KW-1185">Reference proteome</keyword>
<dbReference type="InterPro" id="IPR011701">
    <property type="entry name" value="MFS"/>
</dbReference>
<feature type="transmembrane region" description="Helical" evidence="8">
    <location>
        <begin position="154"/>
        <end position="176"/>
    </location>
</feature>
<evidence type="ECO:0000256" key="5">
    <source>
        <dbReference type="ARBA" id="ARBA00022989"/>
    </source>
</evidence>
<feature type="compositionally biased region" description="Polar residues" evidence="7">
    <location>
        <begin position="454"/>
        <end position="465"/>
    </location>
</feature>
<comment type="subcellular location">
    <subcellularLocation>
        <location evidence="1">Cell membrane</location>
        <topology evidence="1">Multi-pass membrane protein</topology>
    </subcellularLocation>
</comment>
<dbReference type="PANTHER" id="PTHR42718">
    <property type="entry name" value="MAJOR FACILITATOR SUPERFAMILY MULTIDRUG TRANSPORTER MFSC"/>
    <property type="match status" value="1"/>
</dbReference>
<dbReference type="GO" id="GO:0022857">
    <property type="term" value="F:transmembrane transporter activity"/>
    <property type="evidence" value="ECO:0007669"/>
    <property type="project" value="InterPro"/>
</dbReference>
<keyword evidence="2" id="KW-0813">Transport</keyword>
<evidence type="ECO:0000256" key="2">
    <source>
        <dbReference type="ARBA" id="ARBA00022448"/>
    </source>
</evidence>
<feature type="transmembrane region" description="Helical" evidence="8">
    <location>
        <begin position="37"/>
        <end position="55"/>
    </location>
</feature>
<organism evidence="10 11">
    <name type="scientific">Prauserella shujinwangii</name>
    <dbReference type="NCBI Taxonomy" id="1453103"/>
    <lineage>
        <taxon>Bacteria</taxon>
        <taxon>Bacillati</taxon>
        <taxon>Actinomycetota</taxon>
        <taxon>Actinomycetes</taxon>
        <taxon>Pseudonocardiales</taxon>
        <taxon>Pseudonocardiaceae</taxon>
        <taxon>Prauserella</taxon>
    </lineage>
</organism>
<keyword evidence="6 8" id="KW-0472">Membrane</keyword>
<dbReference type="Gene3D" id="1.20.1250.20">
    <property type="entry name" value="MFS general substrate transporter like domains"/>
    <property type="match status" value="1"/>
</dbReference>
<gene>
    <name evidence="10" type="ORF">B0I33_11339</name>
</gene>
<dbReference type="EMBL" id="PVNH01000013">
    <property type="protein sequence ID" value="PRX43876.1"/>
    <property type="molecule type" value="Genomic_DNA"/>
</dbReference>
<feature type="transmembrane region" description="Helical" evidence="8">
    <location>
        <begin position="320"/>
        <end position="339"/>
    </location>
</feature>
<reference evidence="10 11" key="1">
    <citation type="submission" date="2018-03" db="EMBL/GenBank/DDBJ databases">
        <title>Genomic Encyclopedia of Type Strains, Phase III (KMG-III): the genomes of soil and plant-associated and newly described type strains.</title>
        <authorList>
            <person name="Whitman W."/>
        </authorList>
    </citation>
    <scope>NUCLEOTIDE SEQUENCE [LARGE SCALE GENOMIC DNA]</scope>
    <source>
        <strain evidence="10 11">CGMCC 4.7125</strain>
    </source>
</reference>
<evidence type="ECO:0000256" key="6">
    <source>
        <dbReference type="ARBA" id="ARBA00023136"/>
    </source>
</evidence>
<evidence type="ECO:0000313" key="11">
    <source>
        <dbReference type="Proteomes" id="UP000238362"/>
    </source>
</evidence>
<feature type="transmembrane region" description="Helical" evidence="8">
    <location>
        <begin position="221"/>
        <end position="242"/>
    </location>
</feature>
<evidence type="ECO:0000256" key="3">
    <source>
        <dbReference type="ARBA" id="ARBA00022475"/>
    </source>
</evidence>
<keyword evidence="5 8" id="KW-1133">Transmembrane helix</keyword>
<feature type="region of interest" description="Disordered" evidence="7">
    <location>
        <begin position="448"/>
        <end position="473"/>
    </location>
</feature>
<feature type="transmembrane region" description="Helical" evidence="8">
    <location>
        <begin position="188"/>
        <end position="209"/>
    </location>
</feature>
<feature type="transmembrane region" description="Helical" evidence="8">
    <location>
        <begin position="127"/>
        <end position="148"/>
    </location>
</feature>
<dbReference type="Pfam" id="PF07690">
    <property type="entry name" value="MFS_1"/>
    <property type="match status" value="1"/>
</dbReference>
<protein>
    <submittedName>
        <fullName evidence="10">EmrB/QacA subfamily drug resistance transporter</fullName>
    </submittedName>
</protein>
<evidence type="ECO:0000313" key="10">
    <source>
        <dbReference type="EMBL" id="PRX43876.1"/>
    </source>
</evidence>
<feature type="transmembrane region" description="Helical" evidence="8">
    <location>
        <begin position="397"/>
        <end position="414"/>
    </location>
</feature>
<evidence type="ECO:0000256" key="8">
    <source>
        <dbReference type="SAM" id="Phobius"/>
    </source>
</evidence>
<dbReference type="AlphaFoldDB" id="A0A2T0LLF7"/>
<dbReference type="PROSITE" id="PS50850">
    <property type="entry name" value="MFS"/>
    <property type="match status" value="1"/>
</dbReference>
<dbReference type="GO" id="GO:0005886">
    <property type="term" value="C:plasma membrane"/>
    <property type="evidence" value="ECO:0007669"/>
    <property type="project" value="UniProtKB-SubCell"/>
</dbReference>
<evidence type="ECO:0000256" key="7">
    <source>
        <dbReference type="SAM" id="MobiDB-lite"/>
    </source>
</evidence>
<feature type="transmembrane region" description="Helical" evidence="8">
    <location>
        <begin position="263"/>
        <end position="282"/>
    </location>
</feature>
<dbReference type="PANTHER" id="PTHR42718:SF46">
    <property type="entry name" value="BLR6921 PROTEIN"/>
    <property type="match status" value="1"/>
</dbReference>
<keyword evidence="3" id="KW-1003">Cell membrane</keyword>
<feature type="transmembrane region" description="Helical" evidence="8">
    <location>
        <begin position="67"/>
        <end position="86"/>
    </location>
</feature>
<name>A0A2T0LLF7_9PSEU</name>
<feature type="transmembrane region" description="Helical" evidence="8">
    <location>
        <begin position="426"/>
        <end position="444"/>
    </location>
</feature>
<dbReference type="Gene3D" id="1.20.1720.10">
    <property type="entry name" value="Multidrug resistance protein D"/>
    <property type="match status" value="1"/>
</dbReference>
<accession>A0A2T0LLF7</accession>
<dbReference type="InterPro" id="IPR020846">
    <property type="entry name" value="MFS_dom"/>
</dbReference>
<feature type="transmembrane region" description="Helical" evidence="8">
    <location>
        <begin position="351"/>
        <end position="376"/>
    </location>
</feature>
<feature type="domain" description="Major facilitator superfamily (MFS) profile" evidence="9">
    <location>
        <begin position="1"/>
        <end position="449"/>
    </location>
</feature>
<sequence>MLALACTAQFMVVLDLSVVNVALPAVRVALGFDQVGLQWVVTAYALAFAGFLLLGGRLADLYGRGRVFVAGLGVFAAASLVGGLATTPGTLVAARAVQGLGAAVLAPATLTVLTTTFPEGTRRTRALAAWTAVGIAGGAAGSLVGGVLTEYLSWRWILLVNVPLAVVAIPLARRLLGRDGHRPAAERGLDVAGAVTATAGFALLTYGVARTHEHGLADPVTGWSLLGGLGALAAFVVVELRLARAPLLPPALFRARTVSLGNVVLLLAGMCFNPMWFFLTLFMQRVLEYGPLRAGLGFLPHTLLTMAVGMWLTPRLMRCVACRTLIAAGAVVAAVGFLWQSRGTPADGYVGAMLGPAVLISLGSGLLTTPVTAMVTSGVPREAAGAASGVLNTAKQVGGAVGLAALAALAGGGGDRAALAAGYGRAFAGIAAILTVVALLALALPGRRHEAGSTPPSRVSGQRTSPRPEQELP</sequence>
<evidence type="ECO:0000256" key="1">
    <source>
        <dbReference type="ARBA" id="ARBA00004651"/>
    </source>
</evidence>
<dbReference type="InterPro" id="IPR036259">
    <property type="entry name" value="MFS_trans_sf"/>
</dbReference>
<feature type="transmembrane region" description="Helical" evidence="8">
    <location>
        <begin position="92"/>
        <end position="115"/>
    </location>
</feature>
<dbReference type="SUPFAM" id="SSF103473">
    <property type="entry name" value="MFS general substrate transporter"/>
    <property type="match status" value="1"/>
</dbReference>
<proteinExistence type="predicted"/>
<keyword evidence="4 8" id="KW-0812">Transmembrane</keyword>